<proteinExistence type="predicted"/>
<feature type="compositionally biased region" description="Low complexity" evidence="1">
    <location>
        <begin position="21"/>
        <end position="38"/>
    </location>
</feature>
<protein>
    <submittedName>
        <fullName evidence="2">Unannotated protein</fullName>
    </submittedName>
</protein>
<sequence length="72" mass="7493">MDLPPLSSKVYISLLTTSVDSPTPRSKSSVSSNTGNSINEYPASLAGAINASRTYSNTLERGGKYSLTPLGA</sequence>
<gene>
    <name evidence="2" type="ORF">UFOPK2592_00589</name>
</gene>
<evidence type="ECO:0000313" key="2">
    <source>
        <dbReference type="EMBL" id="CAB4697860.1"/>
    </source>
</evidence>
<feature type="region of interest" description="Disordered" evidence="1">
    <location>
        <begin position="18"/>
        <end position="38"/>
    </location>
</feature>
<reference evidence="2" key="1">
    <citation type="submission" date="2020-05" db="EMBL/GenBank/DDBJ databases">
        <authorList>
            <person name="Chiriac C."/>
            <person name="Salcher M."/>
            <person name="Ghai R."/>
            <person name="Kavagutti S V."/>
        </authorList>
    </citation>
    <scope>NUCLEOTIDE SEQUENCE</scope>
</reference>
<evidence type="ECO:0000256" key="1">
    <source>
        <dbReference type="SAM" id="MobiDB-lite"/>
    </source>
</evidence>
<dbReference type="AlphaFoldDB" id="A0A6J6PEC9"/>
<dbReference type="EMBL" id="CAEZXU010000035">
    <property type="protein sequence ID" value="CAB4697860.1"/>
    <property type="molecule type" value="Genomic_DNA"/>
</dbReference>
<name>A0A6J6PEC9_9ZZZZ</name>
<accession>A0A6J6PEC9</accession>
<organism evidence="2">
    <name type="scientific">freshwater metagenome</name>
    <dbReference type="NCBI Taxonomy" id="449393"/>
    <lineage>
        <taxon>unclassified sequences</taxon>
        <taxon>metagenomes</taxon>
        <taxon>ecological metagenomes</taxon>
    </lineage>
</organism>